<evidence type="ECO:0000256" key="3">
    <source>
        <dbReference type="ARBA" id="ARBA00022475"/>
    </source>
</evidence>
<name>A0ABD3JY41_EUCGL</name>
<evidence type="ECO:0000256" key="8">
    <source>
        <dbReference type="PROSITE-ProRule" id="PRU10141"/>
    </source>
</evidence>
<dbReference type="FunFam" id="3.30.200.20:FF:000228">
    <property type="entry name" value="Serine/threonine-protein kinase BIK1"/>
    <property type="match status" value="1"/>
</dbReference>
<evidence type="ECO:0000256" key="7">
    <source>
        <dbReference type="ARBA" id="ARBA00022840"/>
    </source>
</evidence>
<gene>
    <name evidence="11" type="ORF">ACJRO7_026375</name>
</gene>
<dbReference type="InterPro" id="IPR001245">
    <property type="entry name" value="Ser-Thr/Tyr_kinase_cat_dom"/>
</dbReference>
<dbReference type="GO" id="GO:0005886">
    <property type="term" value="C:plasma membrane"/>
    <property type="evidence" value="ECO:0007669"/>
    <property type="project" value="UniProtKB-SubCell"/>
</dbReference>
<evidence type="ECO:0000259" key="10">
    <source>
        <dbReference type="PROSITE" id="PS50011"/>
    </source>
</evidence>
<accession>A0ABD3JY41</accession>
<dbReference type="EC" id="2.7.11.1" evidence="2"/>
<protein>
    <recommendedName>
        <fullName evidence="2">non-specific serine/threonine protein kinase</fullName>
        <ecNumber evidence="2">2.7.11.1</ecNumber>
    </recommendedName>
</protein>
<proteinExistence type="predicted"/>
<evidence type="ECO:0000256" key="5">
    <source>
        <dbReference type="ARBA" id="ARBA00022741"/>
    </source>
</evidence>
<dbReference type="PANTHER" id="PTHR45621">
    <property type="entry name" value="OS01G0588500 PROTEIN-RELATED"/>
    <property type="match status" value="1"/>
</dbReference>
<dbReference type="Gene3D" id="1.10.510.10">
    <property type="entry name" value="Transferase(Phosphotransferase) domain 1"/>
    <property type="match status" value="1"/>
</dbReference>
<comment type="caution">
    <text evidence="11">The sequence shown here is derived from an EMBL/GenBank/DDBJ whole genome shotgun (WGS) entry which is preliminary data.</text>
</comment>
<feature type="region of interest" description="Disordered" evidence="9">
    <location>
        <begin position="145"/>
        <end position="190"/>
    </location>
</feature>
<dbReference type="GO" id="GO:0005524">
    <property type="term" value="F:ATP binding"/>
    <property type="evidence" value="ECO:0007669"/>
    <property type="project" value="UniProtKB-UniRule"/>
</dbReference>
<evidence type="ECO:0000256" key="6">
    <source>
        <dbReference type="ARBA" id="ARBA00022777"/>
    </source>
</evidence>
<dbReference type="GO" id="GO:0004674">
    <property type="term" value="F:protein serine/threonine kinase activity"/>
    <property type="evidence" value="ECO:0007669"/>
    <property type="project" value="UniProtKB-EC"/>
</dbReference>
<evidence type="ECO:0000313" key="11">
    <source>
        <dbReference type="EMBL" id="KAL3729266.1"/>
    </source>
</evidence>
<dbReference type="AlphaFoldDB" id="A0ABD3JY41"/>
<keyword evidence="5 8" id="KW-0547">Nucleotide-binding</keyword>
<keyword evidence="3" id="KW-1003">Cell membrane</keyword>
<keyword evidence="4" id="KW-0808">Transferase</keyword>
<dbReference type="InterPro" id="IPR017441">
    <property type="entry name" value="Protein_kinase_ATP_BS"/>
</dbReference>
<feature type="compositionally biased region" description="Pro residues" evidence="9">
    <location>
        <begin position="148"/>
        <end position="157"/>
    </location>
</feature>
<keyword evidence="6" id="KW-0418">Kinase</keyword>
<dbReference type="InterPro" id="IPR011009">
    <property type="entry name" value="Kinase-like_dom_sf"/>
</dbReference>
<organism evidence="11 12">
    <name type="scientific">Eucalyptus globulus</name>
    <name type="common">Tasmanian blue gum</name>
    <dbReference type="NCBI Taxonomy" id="34317"/>
    <lineage>
        <taxon>Eukaryota</taxon>
        <taxon>Viridiplantae</taxon>
        <taxon>Streptophyta</taxon>
        <taxon>Embryophyta</taxon>
        <taxon>Tracheophyta</taxon>
        <taxon>Spermatophyta</taxon>
        <taxon>Magnoliopsida</taxon>
        <taxon>eudicotyledons</taxon>
        <taxon>Gunneridae</taxon>
        <taxon>Pentapetalae</taxon>
        <taxon>rosids</taxon>
        <taxon>malvids</taxon>
        <taxon>Myrtales</taxon>
        <taxon>Myrtaceae</taxon>
        <taxon>Myrtoideae</taxon>
        <taxon>Eucalypteae</taxon>
        <taxon>Eucalyptus</taxon>
    </lineage>
</organism>
<dbReference type="PROSITE" id="PS00107">
    <property type="entry name" value="PROTEIN_KINASE_ATP"/>
    <property type="match status" value="1"/>
</dbReference>
<evidence type="ECO:0000256" key="9">
    <source>
        <dbReference type="SAM" id="MobiDB-lite"/>
    </source>
</evidence>
<evidence type="ECO:0000313" key="12">
    <source>
        <dbReference type="Proteomes" id="UP001634007"/>
    </source>
</evidence>
<evidence type="ECO:0000256" key="2">
    <source>
        <dbReference type="ARBA" id="ARBA00012513"/>
    </source>
</evidence>
<keyword evidence="12" id="KW-1185">Reference proteome</keyword>
<dbReference type="InterPro" id="IPR050823">
    <property type="entry name" value="Plant_Ser_Thr_Prot_Kinase"/>
</dbReference>
<dbReference type="EMBL" id="JBJKBG010000007">
    <property type="protein sequence ID" value="KAL3729266.1"/>
    <property type="molecule type" value="Genomic_DNA"/>
</dbReference>
<evidence type="ECO:0000256" key="4">
    <source>
        <dbReference type="ARBA" id="ARBA00022679"/>
    </source>
</evidence>
<dbReference type="InterPro" id="IPR000719">
    <property type="entry name" value="Prot_kinase_dom"/>
</dbReference>
<reference evidence="11 12" key="1">
    <citation type="submission" date="2024-11" db="EMBL/GenBank/DDBJ databases">
        <title>Chromosome-level genome assembly of Eucalyptus globulus Labill. provides insights into its genome evolution.</title>
        <authorList>
            <person name="Li X."/>
        </authorList>
    </citation>
    <scope>NUCLEOTIDE SEQUENCE [LARGE SCALE GENOMIC DNA]</scope>
    <source>
        <strain evidence="11">CL2024</strain>
        <tissue evidence="11">Fresh tender leaves</tissue>
    </source>
</reference>
<feature type="binding site" evidence="8">
    <location>
        <position position="294"/>
    </location>
    <ligand>
        <name>ATP</name>
        <dbReference type="ChEBI" id="CHEBI:30616"/>
    </ligand>
</feature>
<dbReference type="Gene3D" id="3.30.200.20">
    <property type="entry name" value="Phosphorylase Kinase, domain 1"/>
    <property type="match status" value="1"/>
</dbReference>
<dbReference type="SUPFAM" id="SSF56112">
    <property type="entry name" value="Protein kinase-like (PK-like)"/>
    <property type="match status" value="1"/>
</dbReference>
<feature type="domain" description="Protein kinase" evidence="10">
    <location>
        <begin position="256"/>
        <end position="539"/>
    </location>
</feature>
<sequence length="539" mass="60280">MSPDCTFVIARDALKKVAVPIRRQFGYVISTKRYADRLRVEVWSLESEAGRVDCLAGEARSSARIIYYGFTEWQRGADRALEEAGYLLDDIDRKASRTCSCFLLAEPNYRYQFSRKAYAKIKVIRRLVQKCSEFRQLNDISFIDPAAAAPPPPPPTQSIPNDASREQPAPPVVSSTTTINADRSTSKLKREPKVAPWLRKFKFNDLKLAATNFSAASLLGKGGFGSVRGFTNEKLVVAPQLRKFSLKDLKLATRNFSPEGLLGQGGFGRVFKGWIEENGTAPASPGTGLTVAVKIFELSGQLAYERWLAEVSILGHLVHPNLVKLIGYCVEGNQRLLIYEYMQRGSLKDHLFERKLPLTWSTRMKIALDAAKSLAFLHGEAEPPVIFRNFNPSKILLDADYNAKLTGFGLAIVLEGDESHSTPIRGTIGYAAPEWMMRGHFTIKSDIYGFGVVLFEFLTGRKPYDFTDDGLLPVDYVRSHLEEERSLYELIDSRLGNQFSGKGAQIALQLAVHCLEMDPDARPWMSEVVEVLKTIQDLP</sequence>
<dbReference type="Pfam" id="PF07714">
    <property type="entry name" value="PK_Tyr_Ser-Thr"/>
    <property type="match status" value="1"/>
</dbReference>
<comment type="subcellular location">
    <subcellularLocation>
        <location evidence="1">Cell membrane</location>
    </subcellularLocation>
</comment>
<dbReference type="Proteomes" id="UP001634007">
    <property type="component" value="Unassembled WGS sequence"/>
</dbReference>
<evidence type="ECO:0000256" key="1">
    <source>
        <dbReference type="ARBA" id="ARBA00004236"/>
    </source>
</evidence>
<feature type="compositionally biased region" description="Polar residues" evidence="9">
    <location>
        <begin position="173"/>
        <end position="183"/>
    </location>
</feature>
<keyword evidence="7 8" id="KW-0067">ATP-binding</keyword>
<dbReference type="PROSITE" id="PS50011">
    <property type="entry name" value="PROTEIN_KINASE_DOM"/>
    <property type="match status" value="1"/>
</dbReference>
<keyword evidence="3" id="KW-0472">Membrane</keyword>